<feature type="region of interest" description="Disordered" evidence="1">
    <location>
        <begin position="1"/>
        <end position="42"/>
    </location>
</feature>
<dbReference type="AlphaFoldDB" id="A0AAG5CWI2"/>
<evidence type="ECO:0000256" key="1">
    <source>
        <dbReference type="SAM" id="MobiDB-lite"/>
    </source>
</evidence>
<evidence type="ECO:0000313" key="3">
    <source>
        <dbReference type="Proteomes" id="UP000075880"/>
    </source>
</evidence>
<sequence>MMYGKIRNLSRKEAATNNKTLRTVVFPDSNTDQSARNRHPHGRVHLSKQLIQCSQFSIISCKNEIYDKRNKDCLFA</sequence>
<name>A0AAG5CWI2_ANOAO</name>
<dbReference type="Proteomes" id="UP000075880">
    <property type="component" value="Unassembled WGS sequence"/>
</dbReference>
<reference evidence="2" key="1">
    <citation type="submission" date="2024-04" db="UniProtKB">
        <authorList>
            <consortium name="EnsemblMetazoa"/>
        </authorList>
    </citation>
    <scope>IDENTIFICATION</scope>
    <source>
        <strain evidence="2">EBRO</strain>
    </source>
</reference>
<evidence type="ECO:0000313" key="2">
    <source>
        <dbReference type="EnsemblMetazoa" id="ENSAATROPP003241"/>
    </source>
</evidence>
<accession>A0AAG5CWI2</accession>
<keyword evidence="3" id="KW-1185">Reference proteome</keyword>
<protein>
    <submittedName>
        <fullName evidence="2">Uncharacterized protein</fullName>
    </submittedName>
</protein>
<proteinExistence type="predicted"/>
<organism evidence="2 3">
    <name type="scientific">Anopheles atroparvus</name>
    <name type="common">European mosquito</name>
    <dbReference type="NCBI Taxonomy" id="41427"/>
    <lineage>
        <taxon>Eukaryota</taxon>
        <taxon>Metazoa</taxon>
        <taxon>Ecdysozoa</taxon>
        <taxon>Arthropoda</taxon>
        <taxon>Hexapoda</taxon>
        <taxon>Insecta</taxon>
        <taxon>Pterygota</taxon>
        <taxon>Neoptera</taxon>
        <taxon>Endopterygota</taxon>
        <taxon>Diptera</taxon>
        <taxon>Nematocera</taxon>
        <taxon>Culicoidea</taxon>
        <taxon>Culicidae</taxon>
        <taxon>Anophelinae</taxon>
        <taxon>Anopheles</taxon>
    </lineage>
</organism>
<dbReference type="EnsemblMetazoa" id="ENSAATROPT003376">
    <property type="protein sequence ID" value="ENSAATROPP003241"/>
    <property type="gene ID" value="ENSAATROPG002677"/>
</dbReference>